<feature type="compositionally biased region" description="Low complexity" evidence="1">
    <location>
        <begin position="98"/>
        <end position="115"/>
    </location>
</feature>
<dbReference type="Pfam" id="PF03361">
    <property type="entry name" value="Herpes_IE2_3"/>
    <property type="match status" value="1"/>
</dbReference>
<accession>A0A5P9S8B8</accession>
<feature type="compositionally biased region" description="Low complexity" evidence="1">
    <location>
        <begin position="128"/>
        <end position="144"/>
    </location>
</feature>
<name>A0A5P9S8B8_9BETA</name>
<feature type="compositionally biased region" description="Polar residues" evidence="1">
    <location>
        <begin position="200"/>
        <end position="209"/>
    </location>
</feature>
<evidence type="ECO:0000256" key="1">
    <source>
        <dbReference type="SAM" id="MobiDB-lite"/>
    </source>
</evidence>
<feature type="compositionally biased region" description="Polar residues" evidence="1">
    <location>
        <begin position="1"/>
        <end position="12"/>
    </location>
</feature>
<dbReference type="EMBL" id="KY290178">
    <property type="protein sequence ID" value="QFV43244.1"/>
    <property type="molecule type" value="Genomic_DNA"/>
</dbReference>
<feature type="region of interest" description="Disordered" evidence="1">
    <location>
        <begin position="72"/>
        <end position="319"/>
    </location>
</feature>
<sequence length="562" mass="65192">MSNIPSPQTCEKTSNKRKPRQIYCDSNKRQIYPHDTSISTEAEVSEIKFRCGPELNFYKNTAARLQSFNHNDQFYNPRFRPHIRTNRKKSESTNYTDSESSTSRSRSHSRYSPDSLNTPKRKKHKSGSSSISSSIEENSRSNSRTETGTDKLITFNYQHSRTRSSSASSSSSVSSSCSSSRSKSWRKSRYKNSEDPATYSPRSRLQQLEKQTRPKSASRDKTKIKSPNHESKHRHADMFRNSQKTGEKFPLDNSSPSNTHEQSNHLENAIDQEQKKTPKTTNTTTNTIYRPRDKQSNISRNTTKCKKKRTRDDDSDSSMQNFFKKRISGTQKTDSEISEIEEELSYREYVRRKEKKESAKFKIHRGRVSTKDFRKLFRNTIRAFEYKQIPKKPFPENKLKEAVYNICSNGCSNTGAIIMYFTRSKQVAEIIKTMQRELMIRPNITVSEPFKMNHAPPNYYDKDAINQFIELQKQGPQELWDKLENNTHDLFTRHSDVKTLMVYAATPIDFVMASKICNKYAKDKPKEIVLRVCSIIDGDNSISIYNSVSRDFKSKYLTLSKC</sequence>
<feature type="compositionally biased region" description="Low complexity" evidence="1">
    <location>
        <begin position="163"/>
        <end position="182"/>
    </location>
</feature>
<feature type="region of interest" description="Disordered" evidence="1">
    <location>
        <begin position="1"/>
        <end position="28"/>
    </location>
</feature>
<organism evidence="3">
    <name type="scientific">Human betaherpesvirus 6</name>
    <dbReference type="NCBI Taxonomy" id="10368"/>
    <lineage>
        <taxon>Viruses</taxon>
        <taxon>Duplodnaviria</taxon>
        <taxon>Heunggongvirae</taxon>
        <taxon>Peploviricota</taxon>
        <taxon>Herviviricetes</taxon>
        <taxon>Herpesvirales</taxon>
        <taxon>Orthoherpesviridae</taxon>
        <taxon>Betaherpesvirinae</taxon>
        <taxon>Roseolovirus</taxon>
    </lineage>
</organism>
<feature type="domain" description="Herpesvirus intermediate/early protein 2/3 DNA-binding" evidence="2">
    <location>
        <begin position="390"/>
        <end position="550"/>
    </location>
</feature>
<evidence type="ECO:0000259" key="2">
    <source>
        <dbReference type="Pfam" id="PF03361"/>
    </source>
</evidence>
<dbReference type="InterPro" id="IPR005028">
    <property type="entry name" value="Herpes_IE2_3"/>
</dbReference>
<feature type="compositionally biased region" description="Basic and acidic residues" evidence="1">
    <location>
        <begin position="217"/>
        <end position="230"/>
    </location>
</feature>
<proteinExistence type="predicted"/>
<reference evidence="3" key="1">
    <citation type="journal article" date="2018" name="BMC Genomics">
        <title>Comparative genomic, transcriptomic, and proteomic reannotation of human herpesvirus 6.</title>
        <authorList>
            <person name="Greninger A.L."/>
            <person name="Knudsen G.M."/>
            <person name="Roychoudhury P."/>
            <person name="Hanson D.J."/>
            <person name="Sedlak R.H."/>
            <person name="Xie H."/>
            <person name="Guan J."/>
            <person name="Nguyen T."/>
            <person name="Peddu V."/>
            <person name="Boeckh M."/>
            <person name="Huang M.L."/>
            <person name="Cook L."/>
            <person name="Depledge D.P."/>
            <person name="Zerr D.M."/>
            <person name="Koelle D.M."/>
            <person name="Gantt S."/>
            <person name="Yoshikawa T."/>
            <person name="Caserta M."/>
            <person name="Hill J.A."/>
            <person name="Jerome K.R."/>
        </authorList>
    </citation>
    <scope>NUCLEOTIDE SEQUENCE</scope>
    <source>
        <strain evidence="3">HP61C11</strain>
    </source>
</reference>
<feature type="compositionally biased region" description="Polar residues" evidence="1">
    <location>
        <begin position="252"/>
        <end position="261"/>
    </location>
</feature>
<evidence type="ECO:0000313" key="3">
    <source>
        <dbReference type="EMBL" id="QFV43244.1"/>
    </source>
</evidence>
<dbReference type="GO" id="GO:0006355">
    <property type="term" value="P:regulation of DNA-templated transcription"/>
    <property type="evidence" value="ECO:0007669"/>
    <property type="project" value="InterPro"/>
</dbReference>
<protein>
    <submittedName>
        <fullName evidence="3">Immediate-early protein 2</fullName>
    </submittedName>
</protein>